<comment type="caution">
    <text evidence="1">The sequence shown here is derived from an EMBL/GenBank/DDBJ whole genome shotgun (WGS) entry which is preliminary data.</text>
</comment>
<accession>A0A7X0XES2</accession>
<dbReference type="AlphaFoldDB" id="A0A7X0XES2"/>
<dbReference type="RefSeq" id="WP_185417942.1">
    <property type="nucleotide sequence ID" value="NZ_JAASTX010000018.1"/>
</dbReference>
<dbReference type="EMBL" id="JAASTX010000018">
    <property type="protein sequence ID" value="MBC1492757.1"/>
    <property type="molecule type" value="Genomic_DNA"/>
</dbReference>
<reference evidence="1 2" key="1">
    <citation type="submission" date="2020-03" db="EMBL/GenBank/DDBJ databases">
        <title>Soil Listeria distribution.</title>
        <authorList>
            <person name="Liao J."/>
            <person name="Wiedmann M."/>
        </authorList>
    </citation>
    <scope>NUCLEOTIDE SEQUENCE [LARGE SCALE GENOMIC DNA]</scope>
    <source>
        <strain evidence="1 2">FSL L7-1547</strain>
    </source>
</reference>
<protein>
    <recommendedName>
        <fullName evidence="3">Helix-turn-helix domain-containing protein</fullName>
    </recommendedName>
</protein>
<organism evidence="1 2">
    <name type="scientific">Listeria booriae</name>
    <dbReference type="NCBI Taxonomy" id="1552123"/>
    <lineage>
        <taxon>Bacteria</taxon>
        <taxon>Bacillati</taxon>
        <taxon>Bacillota</taxon>
        <taxon>Bacilli</taxon>
        <taxon>Bacillales</taxon>
        <taxon>Listeriaceae</taxon>
        <taxon>Listeria</taxon>
    </lineage>
</organism>
<dbReference type="Proteomes" id="UP000533953">
    <property type="component" value="Unassembled WGS sequence"/>
</dbReference>
<gene>
    <name evidence="1" type="ORF">HCI99_13110</name>
</gene>
<proteinExistence type="predicted"/>
<sequence length="171" mass="19968">MIRNERPEFVKAASSASLEEIARDYNEAFRNGFDVSTEEIATYLGVTDRWIARHLYEGIKYRYINSVARRALATYGDKNFKHLYTYKKKIFNRKAWQTHLLQHSFIETDGGSLLPAGKLPKELISCTEAAAKYNITRPTFYKYTKGKAIKYVVYDLKRYSSREIELLLLDM</sequence>
<evidence type="ECO:0008006" key="3">
    <source>
        <dbReference type="Google" id="ProtNLM"/>
    </source>
</evidence>
<name>A0A7X0XES2_9LIST</name>
<evidence type="ECO:0000313" key="1">
    <source>
        <dbReference type="EMBL" id="MBC1492757.1"/>
    </source>
</evidence>
<evidence type="ECO:0000313" key="2">
    <source>
        <dbReference type="Proteomes" id="UP000533953"/>
    </source>
</evidence>